<dbReference type="EMBL" id="BK003857">
    <property type="protein sequence ID" value="DAA02555.1"/>
    <property type="molecule type" value="Genomic_DNA"/>
</dbReference>
<evidence type="ECO:0000313" key="1">
    <source>
        <dbReference type="EMBL" id="DAA02555.1"/>
    </source>
</evidence>
<accession>Q6IGA9</accession>
<proteinExistence type="predicted"/>
<dbReference type="AlphaFoldDB" id="Q6IGA9"/>
<sequence length="85" mass="10009">MVTPFGQSFSFFYIAINLKLCLIWVDIICSSPKSAAYALYFDVPHEEHECRGGGGVFARWWKRIWWGVWQDKRRQSQRTELEGHA</sequence>
<organism evidence="1">
    <name type="scientific">Drosophila melanogaster</name>
    <name type="common">Fruit fly</name>
    <dbReference type="NCBI Taxonomy" id="7227"/>
    <lineage>
        <taxon>Eukaryota</taxon>
        <taxon>Metazoa</taxon>
        <taxon>Ecdysozoa</taxon>
        <taxon>Arthropoda</taxon>
        <taxon>Hexapoda</taxon>
        <taxon>Insecta</taxon>
        <taxon>Pterygota</taxon>
        <taxon>Neoptera</taxon>
        <taxon>Endopterygota</taxon>
        <taxon>Diptera</taxon>
        <taxon>Brachycera</taxon>
        <taxon>Muscomorpha</taxon>
        <taxon>Ephydroidea</taxon>
        <taxon>Drosophilidae</taxon>
        <taxon>Drosophila</taxon>
        <taxon>Sophophora</taxon>
    </lineage>
</organism>
<reference evidence="1" key="1">
    <citation type="journal article" date="2003" name="Genome Biol.">
        <title>An integrated gene annotation and transcriptional profiling approach towards the full gene content of the Drosophila genome.</title>
        <authorList>
            <person name="Hild M."/>
            <person name="Beckmann B."/>
            <person name="Haas S.A."/>
            <person name="Koch B."/>
            <person name="Solovyev V."/>
            <person name="Busold C."/>
            <person name="Fellenberg K."/>
            <person name="Boutros M."/>
            <person name="Vingron M."/>
            <person name="Sauer F."/>
            <person name="Hoheisel J.D."/>
            <person name="Paro R."/>
        </authorList>
    </citation>
    <scope>NUCLEOTIDE SEQUENCE</scope>
</reference>
<protein>
    <submittedName>
        <fullName evidence="1">HDC06790</fullName>
    </submittedName>
</protein>
<name>Q6IGA9_DROME</name>
<gene>
    <name evidence="1" type="ORF">HDC06790</name>
</gene>